<reference evidence="2 3" key="1">
    <citation type="submission" date="2024-07" db="EMBL/GenBank/DDBJ databases">
        <authorList>
            <person name="Pitt A."/>
            <person name="Hahn M.W."/>
        </authorList>
    </citation>
    <scope>NUCLEOTIDE SEQUENCE [LARGE SCALE GENOMIC DNA]</scope>
    <source>
        <strain evidence="2 3">2-BAHN-186B</strain>
    </source>
</reference>
<dbReference type="RefSeq" id="WP_406800959.1">
    <property type="nucleotide sequence ID" value="NZ_JBEWZF010000003.1"/>
</dbReference>
<evidence type="ECO:0000313" key="2">
    <source>
        <dbReference type="EMBL" id="MFL0299249.1"/>
    </source>
</evidence>
<name>A0ABW8U229_9BACT</name>
<dbReference type="EMBL" id="JBEWZF010000003">
    <property type="protein sequence ID" value="MFL0299249.1"/>
    <property type="molecule type" value="Genomic_DNA"/>
</dbReference>
<evidence type="ECO:0000313" key="3">
    <source>
        <dbReference type="Proteomes" id="UP001623553"/>
    </source>
</evidence>
<dbReference type="InterPro" id="IPR036597">
    <property type="entry name" value="Fido-like_dom_sf"/>
</dbReference>
<dbReference type="Pfam" id="PF02661">
    <property type="entry name" value="Fic"/>
    <property type="match status" value="1"/>
</dbReference>
<proteinExistence type="predicted"/>
<dbReference type="InterPro" id="IPR053737">
    <property type="entry name" value="Type_II_TA_Toxin"/>
</dbReference>
<sequence length="212" mass="23894">MIEGISINEKRLDQKNKEIEVLHDGIRILSRAIEEKALTTSGYEWLHRFSVGLKLLDDFDHETLESIGNHKENIAYPSLIEYAELVKEMQLGFHSNLFGKLKDGGFDSALHQIMQGFGDVEVYPSIEEKAAMLLYLIVKNHAFVDGNKRIAAACFLLFLDKNELLFTSLNHSIISNEALASLTLFVASSKAEEMETVKKLLISVLNRKGKIV</sequence>
<gene>
    <name evidence="2" type="ORF">AAE961_10235</name>
</gene>
<keyword evidence="3" id="KW-1185">Reference proteome</keyword>
<dbReference type="PANTHER" id="PTHR39426:SF1">
    <property type="entry name" value="HOMOLOGY TO DEATH-ON-CURING PROTEIN OF PHAGE P1"/>
    <property type="match status" value="1"/>
</dbReference>
<dbReference type="Proteomes" id="UP001623553">
    <property type="component" value="Unassembled WGS sequence"/>
</dbReference>
<dbReference type="InterPro" id="IPR006440">
    <property type="entry name" value="Doc"/>
</dbReference>
<dbReference type="PROSITE" id="PS51459">
    <property type="entry name" value="FIDO"/>
    <property type="match status" value="1"/>
</dbReference>
<evidence type="ECO:0000259" key="1">
    <source>
        <dbReference type="PROSITE" id="PS51459"/>
    </source>
</evidence>
<protein>
    <submittedName>
        <fullName evidence="2">Type II toxin-antitoxin system death-on-curing family toxin</fullName>
    </submittedName>
</protein>
<dbReference type="Gene3D" id="1.20.120.1870">
    <property type="entry name" value="Fic/DOC protein, Fido domain"/>
    <property type="match status" value="1"/>
</dbReference>
<dbReference type="NCBIfam" id="TIGR01550">
    <property type="entry name" value="DOC_P1"/>
    <property type="match status" value="1"/>
</dbReference>
<accession>A0ABW8U229</accession>
<feature type="domain" description="Fido" evidence="1">
    <location>
        <begin position="85"/>
        <end position="203"/>
    </location>
</feature>
<dbReference type="InterPro" id="IPR003812">
    <property type="entry name" value="Fido"/>
</dbReference>
<comment type="caution">
    <text evidence="2">The sequence shown here is derived from an EMBL/GenBank/DDBJ whole genome shotgun (WGS) entry which is preliminary data.</text>
</comment>
<dbReference type="PANTHER" id="PTHR39426">
    <property type="entry name" value="HOMOLOGY TO DEATH-ON-CURING PROTEIN OF PHAGE P1"/>
    <property type="match status" value="1"/>
</dbReference>
<organism evidence="2 3">
    <name type="scientific">Aquirufa novilacunae</name>
    <dbReference type="NCBI Taxonomy" id="3139305"/>
    <lineage>
        <taxon>Bacteria</taxon>
        <taxon>Pseudomonadati</taxon>
        <taxon>Bacteroidota</taxon>
        <taxon>Cytophagia</taxon>
        <taxon>Cytophagales</taxon>
        <taxon>Flectobacillaceae</taxon>
        <taxon>Aquirufa</taxon>
    </lineage>
</organism>
<dbReference type="SUPFAM" id="SSF140931">
    <property type="entry name" value="Fic-like"/>
    <property type="match status" value="1"/>
</dbReference>